<protein>
    <submittedName>
        <fullName evidence="3">TlpA family protein disulfide reductase</fullName>
    </submittedName>
</protein>
<keyword evidence="1" id="KW-0676">Redox-active center</keyword>
<dbReference type="PANTHER" id="PTHR42852">
    <property type="entry name" value="THIOL:DISULFIDE INTERCHANGE PROTEIN DSBE"/>
    <property type="match status" value="1"/>
</dbReference>
<evidence type="ECO:0000313" key="3">
    <source>
        <dbReference type="EMBL" id="MCG2589253.1"/>
    </source>
</evidence>
<dbReference type="InterPro" id="IPR017937">
    <property type="entry name" value="Thioredoxin_CS"/>
</dbReference>
<dbReference type="InterPro" id="IPR036249">
    <property type="entry name" value="Thioredoxin-like_sf"/>
</dbReference>
<evidence type="ECO:0000256" key="1">
    <source>
        <dbReference type="ARBA" id="ARBA00023284"/>
    </source>
</evidence>
<dbReference type="EMBL" id="JAKLWS010000014">
    <property type="protein sequence ID" value="MCG2589253.1"/>
    <property type="molecule type" value="Genomic_DNA"/>
</dbReference>
<dbReference type="CDD" id="cd02966">
    <property type="entry name" value="TlpA_like_family"/>
    <property type="match status" value="1"/>
</dbReference>
<sequence>MLKAKYLVSILLFITLSAGLYSLSLAQSSSNEDLEKAPDFEVTTLEGNSVSLEKSVEENKPMVVYFTASWCPTCAKNWPVFSELYPEYRDDLNFISISIDPTDTKEVISNLVEEEDITYPSTWGHPNIMVDFGVQAQATTVGINRDGYIEFVKSNTALSKEEYQALFDQLVSAS</sequence>
<dbReference type="SUPFAM" id="SSF52833">
    <property type="entry name" value="Thioredoxin-like"/>
    <property type="match status" value="1"/>
</dbReference>
<dbReference type="InterPro" id="IPR013766">
    <property type="entry name" value="Thioredoxin_domain"/>
</dbReference>
<dbReference type="InterPro" id="IPR000866">
    <property type="entry name" value="AhpC/TSA"/>
</dbReference>
<dbReference type="Gene3D" id="3.40.30.10">
    <property type="entry name" value="Glutaredoxin"/>
    <property type="match status" value="1"/>
</dbReference>
<evidence type="ECO:0000259" key="2">
    <source>
        <dbReference type="PROSITE" id="PS51352"/>
    </source>
</evidence>
<dbReference type="PROSITE" id="PS51352">
    <property type="entry name" value="THIOREDOXIN_2"/>
    <property type="match status" value="1"/>
</dbReference>
<comment type="caution">
    <text evidence="3">The sequence shown here is derived from an EMBL/GenBank/DDBJ whole genome shotgun (WGS) entry which is preliminary data.</text>
</comment>
<feature type="domain" description="Thioredoxin" evidence="2">
    <location>
        <begin position="31"/>
        <end position="172"/>
    </location>
</feature>
<accession>A0ABS9KEK4</accession>
<organism evidence="3 4">
    <name type="scientific">Rhodohalobacter sulfatireducens</name>
    <dbReference type="NCBI Taxonomy" id="2911366"/>
    <lineage>
        <taxon>Bacteria</taxon>
        <taxon>Pseudomonadati</taxon>
        <taxon>Balneolota</taxon>
        <taxon>Balneolia</taxon>
        <taxon>Balneolales</taxon>
        <taxon>Balneolaceae</taxon>
        <taxon>Rhodohalobacter</taxon>
    </lineage>
</organism>
<keyword evidence="4" id="KW-1185">Reference proteome</keyword>
<dbReference type="InterPro" id="IPR050553">
    <property type="entry name" value="Thioredoxin_ResA/DsbE_sf"/>
</dbReference>
<dbReference type="Pfam" id="PF00578">
    <property type="entry name" value="AhpC-TSA"/>
    <property type="match status" value="1"/>
</dbReference>
<reference evidence="3" key="2">
    <citation type="submission" date="2024-05" db="EMBL/GenBank/DDBJ databases">
        <title>Rhodohalobacter halophilus gen. nov., sp. nov., a moderately halophilic member of the family Balneolaceae.</title>
        <authorList>
            <person name="Xia J."/>
        </authorList>
    </citation>
    <scope>NUCLEOTIDE SEQUENCE</scope>
    <source>
        <strain evidence="3">WB101</strain>
    </source>
</reference>
<name>A0ABS9KEK4_9BACT</name>
<dbReference type="RefSeq" id="WP_237854617.1">
    <property type="nucleotide sequence ID" value="NZ_JAKLWS010000014.1"/>
</dbReference>
<reference evidence="3" key="1">
    <citation type="submission" date="2022-01" db="EMBL/GenBank/DDBJ databases">
        <authorList>
            <person name="Wang Y."/>
        </authorList>
    </citation>
    <scope>NUCLEOTIDE SEQUENCE</scope>
    <source>
        <strain evidence="3">WB101</strain>
    </source>
</reference>
<dbReference type="Proteomes" id="UP001165366">
    <property type="component" value="Unassembled WGS sequence"/>
</dbReference>
<evidence type="ECO:0000313" key="4">
    <source>
        <dbReference type="Proteomes" id="UP001165366"/>
    </source>
</evidence>
<gene>
    <name evidence="3" type="ORF">L6773_11805</name>
</gene>
<dbReference type="PANTHER" id="PTHR42852:SF17">
    <property type="entry name" value="THIOREDOXIN-LIKE PROTEIN HI_1115"/>
    <property type="match status" value="1"/>
</dbReference>
<dbReference type="PROSITE" id="PS00194">
    <property type="entry name" value="THIOREDOXIN_1"/>
    <property type="match status" value="1"/>
</dbReference>
<proteinExistence type="predicted"/>